<evidence type="ECO:0000313" key="2">
    <source>
        <dbReference type="Proteomes" id="UP000053259"/>
    </source>
</evidence>
<dbReference type="InParanoid" id="A0A0D2A354"/>
<sequence>MGDAVLDASTLACERLHSPNADTLEDAGGDTSTTRGFWRLPPEIRNAIYEELLVTDCAFRLGHHGPYSHEKRKKLYPAILRTSSQAYHEAVAILYGSNTFFLGPLGFKPTYSASFVASIGTPNALRIRTVVAHCIHPQLLTQSYLSRWFTALGLDYPRLKIIAVSFSTAQEDTKPRIVSIPPPPTQFQLPTNLPVLGSQWPGTPSAGVATTPPAVVVSGVLPGTGSGTAGTGTTTGAGGGGGHVRVDSAREDMLPETELDRAVARSKGWLEKRKRSEVDGLVALRNTDLRAGDDWLVYVSPAVKKRMGVKLW</sequence>
<dbReference type="PANTHER" id="PTHR42085">
    <property type="entry name" value="F-BOX DOMAIN-CONTAINING PROTEIN"/>
    <property type="match status" value="1"/>
</dbReference>
<keyword evidence="2" id="KW-1185">Reference proteome</keyword>
<reference evidence="1 2" key="1">
    <citation type="submission" date="2015-01" db="EMBL/GenBank/DDBJ databases">
        <title>The Genome Sequence of Ochroconis gallopava CBS43764.</title>
        <authorList>
            <consortium name="The Broad Institute Genomics Platform"/>
            <person name="Cuomo C."/>
            <person name="de Hoog S."/>
            <person name="Gorbushina A."/>
            <person name="Stielow B."/>
            <person name="Teixiera M."/>
            <person name="Abouelleil A."/>
            <person name="Chapman S.B."/>
            <person name="Priest M."/>
            <person name="Young S.K."/>
            <person name="Wortman J."/>
            <person name="Nusbaum C."/>
            <person name="Birren B."/>
        </authorList>
    </citation>
    <scope>NUCLEOTIDE SEQUENCE [LARGE SCALE GENOMIC DNA]</scope>
    <source>
        <strain evidence="1 2">CBS 43764</strain>
    </source>
</reference>
<dbReference type="EMBL" id="KN847556">
    <property type="protein sequence ID" value="KIW01228.1"/>
    <property type="molecule type" value="Genomic_DNA"/>
</dbReference>
<proteinExistence type="predicted"/>
<dbReference type="InterPro" id="IPR038883">
    <property type="entry name" value="AN11006-like"/>
</dbReference>
<dbReference type="HOGENOM" id="CLU_891987_0_0_1"/>
<organism evidence="1 2">
    <name type="scientific">Verruconis gallopava</name>
    <dbReference type="NCBI Taxonomy" id="253628"/>
    <lineage>
        <taxon>Eukaryota</taxon>
        <taxon>Fungi</taxon>
        <taxon>Dikarya</taxon>
        <taxon>Ascomycota</taxon>
        <taxon>Pezizomycotina</taxon>
        <taxon>Dothideomycetes</taxon>
        <taxon>Pleosporomycetidae</taxon>
        <taxon>Venturiales</taxon>
        <taxon>Sympoventuriaceae</taxon>
        <taxon>Verruconis</taxon>
    </lineage>
</organism>
<gene>
    <name evidence="1" type="ORF">PV09_07271</name>
</gene>
<dbReference type="AlphaFoldDB" id="A0A0D2A354"/>
<dbReference type="VEuPathDB" id="FungiDB:PV09_07271"/>
<protein>
    <submittedName>
        <fullName evidence="1">Uncharacterized protein</fullName>
    </submittedName>
</protein>
<accession>A0A0D2A354</accession>
<name>A0A0D2A354_9PEZI</name>
<dbReference type="PANTHER" id="PTHR42085:SF2">
    <property type="entry name" value="F-BOX DOMAIN-CONTAINING PROTEIN"/>
    <property type="match status" value="1"/>
</dbReference>
<dbReference type="Proteomes" id="UP000053259">
    <property type="component" value="Unassembled WGS sequence"/>
</dbReference>
<evidence type="ECO:0000313" key="1">
    <source>
        <dbReference type="EMBL" id="KIW01228.1"/>
    </source>
</evidence>
<dbReference type="GeneID" id="27315244"/>
<dbReference type="OrthoDB" id="62952at2759"/>
<dbReference type="RefSeq" id="XP_016211097.1">
    <property type="nucleotide sequence ID" value="XM_016361021.1"/>
</dbReference>